<dbReference type="FunFam" id="3.30.230.120:FF:000002">
    <property type="entry name" value="Bifunctional fucokinase/fucose pyrophosphorylase"/>
    <property type="match status" value="1"/>
</dbReference>
<feature type="compositionally biased region" description="Polar residues" evidence="12">
    <location>
        <begin position="304"/>
        <end position="319"/>
    </location>
</feature>
<dbReference type="Gene3D" id="1.10.10.60">
    <property type="entry name" value="Homeodomain-like"/>
    <property type="match status" value="2"/>
</dbReference>
<dbReference type="SUPFAM" id="SSF46689">
    <property type="entry name" value="Homeodomain-like"/>
    <property type="match status" value="1"/>
</dbReference>
<feature type="domain" description="Myb-like" evidence="13">
    <location>
        <begin position="62"/>
        <end position="112"/>
    </location>
</feature>
<reference evidence="15" key="1">
    <citation type="journal article" date="2022" name="Plant J.">
        <title>Strategies of tolerance reflected in two North American maple genomes.</title>
        <authorList>
            <person name="McEvoy S.L."/>
            <person name="Sezen U.U."/>
            <person name="Trouern-Trend A."/>
            <person name="McMahon S.M."/>
            <person name="Schaberg P.G."/>
            <person name="Yang J."/>
            <person name="Wegrzyn J.L."/>
            <person name="Swenson N.G."/>
        </authorList>
    </citation>
    <scope>NUCLEOTIDE SEQUENCE</scope>
    <source>
        <strain evidence="15">91603</strain>
    </source>
</reference>
<dbReference type="GO" id="GO:0050201">
    <property type="term" value="F:fucokinase activity"/>
    <property type="evidence" value="ECO:0007669"/>
    <property type="project" value="TreeGrafter"/>
</dbReference>
<dbReference type="FunFam" id="1.10.10.60:FF:000394">
    <property type="entry name" value="MYB transcription factor"/>
    <property type="match status" value="1"/>
</dbReference>
<feature type="compositionally biased region" description="Basic residues" evidence="12">
    <location>
        <begin position="138"/>
        <end position="153"/>
    </location>
</feature>
<evidence type="ECO:0000259" key="13">
    <source>
        <dbReference type="PROSITE" id="PS50090"/>
    </source>
</evidence>
<organism evidence="15 16">
    <name type="scientific">Acer negundo</name>
    <name type="common">Box elder</name>
    <dbReference type="NCBI Taxonomy" id="4023"/>
    <lineage>
        <taxon>Eukaryota</taxon>
        <taxon>Viridiplantae</taxon>
        <taxon>Streptophyta</taxon>
        <taxon>Embryophyta</taxon>
        <taxon>Tracheophyta</taxon>
        <taxon>Spermatophyta</taxon>
        <taxon>Magnoliopsida</taxon>
        <taxon>eudicotyledons</taxon>
        <taxon>Gunneridae</taxon>
        <taxon>Pentapetalae</taxon>
        <taxon>rosids</taxon>
        <taxon>malvids</taxon>
        <taxon>Sapindales</taxon>
        <taxon>Sapindaceae</taxon>
        <taxon>Hippocastanoideae</taxon>
        <taxon>Acereae</taxon>
        <taxon>Acer</taxon>
    </lineage>
</organism>
<dbReference type="InterPro" id="IPR001174">
    <property type="entry name" value="HddA/FKP"/>
</dbReference>
<evidence type="ECO:0000256" key="5">
    <source>
        <dbReference type="ARBA" id="ARBA00022777"/>
    </source>
</evidence>
<evidence type="ECO:0000256" key="9">
    <source>
        <dbReference type="ARBA" id="ARBA00023163"/>
    </source>
</evidence>
<gene>
    <name evidence="15" type="ORF">LWI28_001803</name>
</gene>
<evidence type="ECO:0000256" key="12">
    <source>
        <dbReference type="SAM" id="MobiDB-lite"/>
    </source>
</evidence>
<dbReference type="PROSITE" id="PS51294">
    <property type="entry name" value="HTH_MYB"/>
    <property type="match status" value="2"/>
</dbReference>
<feature type="domain" description="HTH myb-type" evidence="14">
    <location>
        <begin position="9"/>
        <end position="61"/>
    </location>
</feature>
<protein>
    <submittedName>
        <fullName evidence="15">Uncharacterized protein</fullName>
    </submittedName>
</protein>
<dbReference type="PRINTS" id="PR00960">
    <property type="entry name" value="LMBPPROTEIN"/>
</dbReference>
<comment type="similarity">
    <text evidence="11">Belongs to the GHMP kinase family.</text>
</comment>
<dbReference type="EMBL" id="JAJSOW010000101">
    <property type="protein sequence ID" value="KAI9180153.1"/>
    <property type="molecule type" value="Genomic_DNA"/>
</dbReference>
<dbReference type="InterPro" id="IPR001005">
    <property type="entry name" value="SANT/Myb"/>
</dbReference>
<evidence type="ECO:0000259" key="14">
    <source>
        <dbReference type="PROSITE" id="PS51294"/>
    </source>
</evidence>
<dbReference type="SMART" id="SM00717">
    <property type="entry name" value="SANT"/>
    <property type="match status" value="2"/>
</dbReference>
<comment type="subcellular location">
    <subcellularLocation>
        <location evidence="1">Nucleus</location>
    </subcellularLocation>
</comment>
<name>A0AAD5IXF9_ACENE</name>
<dbReference type="Pfam" id="PF00288">
    <property type="entry name" value="GHMP_kinases_N"/>
    <property type="match status" value="1"/>
</dbReference>
<dbReference type="FunFam" id="1.10.10.60:FF:000121">
    <property type="entry name" value="Myb transcription factor"/>
    <property type="match status" value="1"/>
</dbReference>
<dbReference type="InterPro" id="IPR009057">
    <property type="entry name" value="Homeodomain-like_sf"/>
</dbReference>
<dbReference type="SUPFAM" id="SSF54211">
    <property type="entry name" value="Ribosomal protein S5 domain 2-like"/>
    <property type="match status" value="1"/>
</dbReference>
<feature type="region of interest" description="Disordered" evidence="12">
    <location>
        <begin position="115"/>
        <end position="178"/>
    </location>
</feature>
<dbReference type="Pfam" id="PF07959">
    <property type="entry name" value="Fucose_pyrophosphorylase"/>
    <property type="match status" value="1"/>
</dbReference>
<feature type="domain" description="HTH myb-type" evidence="14">
    <location>
        <begin position="62"/>
        <end position="116"/>
    </location>
</feature>
<proteinExistence type="inferred from homology"/>
<evidence type="ECO:0000256" key="7">
    <source>
        <dbReference type="ARBA" id="ARBA00023015"/>
    </source>
</evidence>
<dbReference type="GO" id="GO:0005634">
    <property type="term" value="C:nucleus"/>
    <property type="evidence" value="ECO:0007669"/>
    <property type="project" value="UniProtKB-SubCell"/>
</dbReference>
<keyword evidence="10" id="KW-0539">Nucleus</keyword>
<evidence type="ECO:0000256" key="10">
    <source>
        <dbReference type="ARBA" id="ARBA00023242"/>
    </source>
</evidence>
<reference evidence="15" key="2">
    <citation type="submission" date="2023-02" db="EMBL/GenBank/DDBJ databases">
        <authorList>
            <person name="Swenson N.G."/>
            <person name="Wegrzyn J.L."/>
            <person name="Mcevoy S.L."/>
        </authorList>
    </citation>
    <scope>NUCLEOTIDE SEQUENCE</scope>
    <source>
        <strain evidence="15">91603</strain>
        <tissue evidence="15">Leaf</tissue>
    </source>
</reference>
<evidence type="ECO:0000256" key="3">
    <source>
        <dbReference type="ARBA" id="ARBA00022737"/>
    </source>
</evidence>
<evidence type="ECO:0000256" key="4">
    <source>
        <dbReference type="ARBA" id="ARBA00022741"/>
    </source>
</evidence>
<dbReference type="Pfam" id="PF00249">
    <property type="entry name" value="Myb_DNA-binding"/>
    <property type="match status" value="2"/>
</dbReference>
<keyword evidence="7" id="KW-0805">Transcription regulation</keyword>
<feature type="region of interest" description="Disordered" evidence="12">
    <location>
        <begin position="304"/>
        <end position="336"/>
    </location>
</feature>
<keyword evidence="16" id="KW-1185">Reference proteome</keyword>
<dbReference type="PANTHER" id="PTHR32463">
    <property type="entry name" value="L-FUCOSE KINASE"/>
    <property type="match status" value="1"/>
</dbReference>
<evidence type="ECO:0000256" key="11">
    <source>
        <dbReference type="ARBA" id="ARBA00038121"/>
    </source>
</evidence>
<keyword evidence="6" id="KW-0067">ATP-binding</keyword>
<keyword evidence="8" id="KW-0238">DNA-binding</keyword>
<dbReference type="InterPro" id="IPR006204">
    <property type="entry name" value="GHMP_kinase_N_dom"/>
</dbReference>
<dbReference type="InterPro" id="IPR013750">
    <property type="entry name" value="GHMP_kinase_C_dom"/>
</dbReference>
<sequence length="1344" mass="149080">MGRAPCCAKVGLHRGPWTPREDTLLTKYIQAHGEGHWRSLPKKAGLLRCGKSCRLRWMNYLRPDIKRGNITPDEDDLIIRLHALLGNRWSLIAGRLPGRTDNEIKNYWNTHLSKRLRSQGTDPNTHRKLSEPVQDRTRSRKKTTTKNNNKKHSSSNNNNNNNKKASMVQPEKPKVHLPKPVRVTSLLSLPRNESFEFNTASTTNLEGGGLGSSTGTVLPSYVFNGGEHDDDQNGTAGFLLSVHDHDDLVNGSDFECQSHVFTGENSLEKLYEEYLQILKNEDDHDQSSFYLSDRDLVKDSKLSYNQPNASLSSSGFSQEEPSEMEPRREKKFARTKQKKAKADLAAVLRKSWYHLRLSVRHPSRVSTWDAIVLTAASPEQAELYEWQLRRAQRMGRIASSTVTLAVPDPDGQRIGSGAATLNAIHALAKHYQNLGSDASPQVTVTNGGGSGSFVNNEDSVLAMAKFMSKSIYYCFMPEVTLRGYHGPIPWGRQAFRNEGGIFTMTGDVLPCFDTSTIILPEDASCIITVPITLDIASNHGVIVAAKTGISSENYTLSLVDNLLQKPTVEELVENHAILDDGRTLLDTGIIAVRGKAWEELVMLSCSCKAMISELLKSRKEMSLYEDLVAAWVPAKHDWLKLRPLGEELVSKLGKQRMFSYCAYELSFLHFGTSSEVLDHLSGDALGIVGRRHLCSIPATTVSDIAASAVVLSSKIAHGVSIGEDSLIYDSNISRRIQIGSLSIVVGINFPEDTGGTAEDSFRFMLPDRHCLWEVPLVGCTERVLVYCGLHDNPKISLSKDGTFCGKPWEKVLHDLGIQECDLWSATGSQEKCLWNAKIFPIISYFEMLSLATWLMGLSDQKTEFLLPLWRNSRRVSLEELHRSINFSEMCTGSSNHQADLAAGIAKACINYGMLGRNLSQLCEEILQKELSGIEQCKDFLDLCPKLLEQNSKILPKSRAYQVQVDLLRACKDETSACELELKVWAAVADETASAVRYGFRENLLESPSRTAPVYQNNNVNGCSDQCFHTRTVKSGRFSSNWCCRRDNKNSGVLISDDGGNQLHIEDLPSISAPFDHGDRFRLVKSALLVTGIVHENSLVSTGLQIRTWANVPRGSGLGTSSILAAAVVKALLQITDGDNSNENVARLVLVLEQLMGTGGGWQDQIGGLYPGIKFTSSFPGIPLRLQVTPLLASPQLVSELQQRLLVVFTGQVRLAHQVLQKVVTRYLQRDNLLVSSIKRLTELAKIGREALMNCDIDELGEIMLEAWRLHQELDPYCSNEFVDKLFAFADAYCCGYKLVGAGGGGFALLLANDAESATQLKQKLEKDSNFDYVKVYSWSIFLDS</sequence>
<feature type="compositionally biased region" description="Low complexity" evidence="12">
    <location>
        <begin position="154"/>
        <end position="164"/>
    </location>
</feature>
<dbReference type="Gene3D" id="3.30.230.120">
    <property type="match status" value="1"/>
</dbReference>
<evidence type="ECO:0000256" key="8">
    <source>
        <dbReference type="ARBA" id="ARBA00023125"/>
    </source>
</evidence>
<evidence type="ECO:0000256" key="1">
    <source>
        <dbReference type="ARBA" id="ARBA00004123"/>
    </source>
</evidence>
<dbReference type="InterPro" id="IPR052203">
    <property type="entry name" value="GHMP_Kinase-Related"/>
</dbReference>
<comment type="caution">
    <text evidence="15">The sequence shown here is derived from an EMBL/GenBank/DDBJ whole genome shotgun (WGS) entry which is preliminary data.</text>
</comment>
<evidence type="ECO:0000256" key="6">
    <source>
        <dbReference type="ARBA" id="ARBA00022840"/>
    </source>
</evidence>
<evidence type="ECO:0000313" key="16">
    <source>
        <dbReference type="Proteomes" id="UP001064489"/>
    </source>
</evidence>
<dbReference type="InterPro" id="IPR012887">
    <property type="entry name" value="GDP_fucose_pyrophosphorylase"/>
</dbReference>
<feature type="compositionally biased region" description="Basic and acidic residues" evidence="12">
    <location>
        <begin position="124"/>
        <end position="137"/>
    </location>
</feature>
<keyword evidence="2" id="KW-0808">Transferase</keyword>
<evidence type="ECO:0000313" key="15">
    <source>
        <dbReference type="EMBL" id="KAI9180153.1"/>
    </source>
</evidence>
<dbReference type="Pfam" id="PF08544">
    <property type="entry name" value="GHMP_kinases_C"/>
    <property type="match status" value="1"/>
</dbReference>
<keyword evidence="3" id="KW-0677">Repeat</keyword>
<keyword evidence="4" id="KW-0547">Nucleotide-binding</keyword>
<dbReference type="CDD" id="cd00167">
    <property type="entry name" value="SANT"/>
    <property type="match status" value="2"/>
</dbReference>
<keyword evidence="9" id="KW-0804">Transcription</keyword>
<dbReference type="InterPro" id="IPR017930">
    <property type="entry name" value="Myb_dom"/>
</dbReference>
<dbReference type="Proteomes" id="UP001064489">
    <property type="component" value="Chromosome 4"/>
</dbReference>
<feature type="domain" description="Myb-like" evidence="13">
    <location>
        <begin position="9"/>
        <end position="61"/>
    </location>
</feature>
<evidence type="ECO:0000256" key="2">
    <source>
        <dbReference type="ARBA" id="ARBA00022679"/>
    </source>
</evidence>
<dbReference type="InterPro" id="IPR036554">
    <property type="entry name" value="GHMP_kinase_C_sf"/>
</dbReference>
<keyword evidence="5" id="KW-0418">Kinase</keyword>
<dbReference type="InterPro" id="IPR020568">
    <property type="entry name" value="Ribosomal_Su5_D2-typ_SF"/>
</dbReference>
<dbReference type="PANTHER" id="PTHR32463:SF0">
    <property type="entry name" value="L-FUCOSE KINASE"/>
    <property type="match status" value="1"/>
</dbReference>
<dbReference type="PROSITE" id="PS50090">
    <property type="entry name" value="MYB_LIKE"/>
    <property type="match status" value="2"/>
</dbReference>
<accession>A0AAD5IXF9</accession>
<dbReference type="GO" id="GO:0005524">
    <property type="term" value="F:ATP binding"/>
    <property type="evidence" value="ECO:0007669"/>
    <property type="project" value="UniProtKB-KW"/>
</dbReference>
<dbReference type="GO" id="GO:0000976">
    <property type="term" value="F:transcription cis-regulatory region binding"/>
    <property type="evidence" value="ECO:0007669"/>
    <property type="project" value="UniProtKB-ARBA"/>
</dbReference>
<dbReference type="GO" id="GO:0042352">
    <property type="term" value="P:GDP-L-fucose salvage"/>
    <property type="evidence" value="ECO:0007669"/>
    <property type="project" value="TreeGrafter"/>
</dbReference>
<dbReference type="SUPFAM" id="SSF55060">
    <property type="entry name" value="GHMP Kinase, C-terminal domain"/>
    <property type="match status" value="1"/>
</dbReference>